<name>M2XLH4_DOTSN</name>
<sequence>MMSTHCDETCEFFESWASVRYMSPPWIQRKVTTKHSNCSPMPGCTYSSLLASRSLDHNDHRPA</sequence>
<accession>M2XLH4</accession>
<reference evidence="1 2" key="2">
    <citation type="journal article" date="2012" name="PLoS Pathog.">
        <title>Diverse lifestyles and strategies of plant pathogenesis encoded in the genomes of eighteen Dothideomycetes fungi.</title>
        <authorList>
            <person name="Ohm R.A."/>
            <person name="Feau N."/>
            <person name="Henrissat B."/>
            <person name="Schoch C.L."/>
            <person name="Horwitz B.A."/>
            <person name="Barry K.W."/>
            <person name="Condon B.J."/>
            <person name="Copeland A.C."/>
            <person name="Dhillon B."/>
            <person name="Glaser F."/>
            <person name="Hesse C.N."/>
            <person name="Kosti I."/>
            <person name="LaButti K."/>
            <person name="Lindquist E.A."/>
            <person name="Lucas S."/>
            <person name="Salamov A.A."/>
            <person name="Bradshaw R.E."/>
            <person name="Ciuffetti L."/>
            <person name="Hamelin R.C."/>
            <person name="Kema G.H.J."/>
            <person name="Lawrence C."/>
            <person name="Scott J.A."/>
            <person name="Spatafora J.W."/>
            <person name="Turgeon B.G."/>
            <person name="de Wit P.J.G.M."/>
            <person name="Zhong S."/>
            <person name="Goodwin S.B."/>
            <person name="Grigoriev I.V."/>
        </authorList>
    </citation>
    <scope>NUCLEOTIDE SEQUENCE [LARGE SCALE GENOMIC DNA]</scope>
    <source>
        <strain evidence="2">NZE10 / CBS 128990</strain>
    </source>
</reference>
<dbReference type="OrthoDB" id="3649192at2759"/>
<protein>
    <submittedName>
        <fullName evidence="1">Uncharacterized protein</fullName>
    </submittedName>
</protein>
<dbReference type="Proteomes" id="UP000016933">
    <property type="component" value="Unassembled WGS sequence"/>
</dbReference>
<organism evidence="1 2">
    <name type="scientific">Dothistroma septosporum (strain NZE10 / CBS 128990)</name>
    <name type="common">Red band needle blight fungus</name>
    <name type="synonym">Mycosphaerella pini</name>
    <dbReference type="NCBI Taxonomy" id="675120"/>
    <lineage>
        <taxon>Eukaryota</taxon>
        <taxon>Fungi</taxon>
        <taxon>Dikarya</taxon>
        <taxon>Ascomycota</taxon>
        <taxon>Pezizomycotina</taxon>
        <taxon>Dothideomycetes</taxon>
        <taxon>Dothideomycetidae</taxon>
        <taxon>Mycosphaerellales</taxon>
        <taxon>Mycosphaerellaceae</taxon>
        <taxon>Dothistroma</taxon>
    </lineage>
</organism>
<evidence type="ECO:0000313" key="2">
    <source>
        <dbReference type="Proteomes" id="UP000016933"/>
    </source>
</evidence>
<keyword evidence="2" id="KW-1185">Reference proteome</keyword>
<gene>
    <name evidence="1" type="ORF">DOTSEDRAFT_80744</name>
</gene>
<reference evidence="2" key="1">
    <citation type="journal article" date="2012" name="PLoS Genet.">
        <title>The genomes of the fungal plant pathogens Cladosporium fulvum and Dothistroma septosporum reveal adaptation to different hosts and lifestyles but also signatures of common ancestry.</title>
        <authorList>
            <person name="de Wit P.J.G.M."/>
            <person name="van der Burgt A."/>
            <person name="Oekmen B."/>
            <person name="Stergiopoulos I."/>
            <person name="Abd-Elsalam K.A."/>
            <person name="Aerts A.L."/>
            <person name="Bahkali A.H."/>
            <person name="Beenen H.G."/>
            <person name="Chettri P."/>
            <person name="Cox M.P."/>
            <person name="Datema E."/>
            <person name="de Vries R.P."/>
            <person name="Dhillon B."/>
            <person name="Ganley A.R."/>
            <person name="Griffiths S.A."/>
            <person name="Guo Y."/>
            <person name="Hamelin R.C."/>
            <person name="Henrissat B."/>
            <person name="Kabir M.S."/>
            <person name="Jashni M.K."/>
            <person name="Kema G."/>
            <person name="Klaubauf S."/>
            <person name="Lapidus A."/>
            <person name="Levasseur A."/>
            <person name="Lindquist E."/>
            <person name="Mehrabi R."/>
            <person name="Ohm R.A."/>
            <person name="Owen T.J."/>
            <person name="Salamov A."/>
            <person name="Schwelm A."/>
            <person name="Schijlen E."/>
            <person name="Sun H."/>
            <person name="van den Burg H.A."/>
            <person name="van Ham R.C.H.J."/>
            <person name="Zhang S."/>
            <person name="Goodwin S.B."/>
            <person name="Grigoriev I.V."/>
            <person name="Collemare J."/>
            <person name="Bradshaw R.E."/>
        </authorList>
    </citation>
    <scope>NUCLEOTIDE SEQUENCE [LARGE SCALE GENOMIC DNA]</scope>
    <source>
        <strain evidence="2">NZE10 / CBS 128990</strain>
    </source>
</reference>
<proteinExistence type="predicted"/>
<dbReference type="EMBL" id="KB446540">
    <property type="protein sequence ID" value="EME43297.1"/>
    <property type="molecule type" value="Genomic_DNA"/>
</dbReference>
<dbReference type="AlphaFoldDB" id="M2XLH4"/>
<dbReference type="HOGENOM" id="CLU_2891979_0_0_1"/>
<feature type="non-terminal residue" evidence="1">
    <location>
        <position position="63"/>
    </location>
</feature>
<evidence type="ECO:0000313" key="1">
    <source>
        <dbReference type="EMBL" id="EME43297.1"/>
    </source>
</evidence>